<evidence type="ECO:0000256" key="1">
    <source>
        <dbReference type="ARBA" id="ARBA00009108"/>
    </source>
</evidence>
<name>A0ABT4X0Z0_9BACI</name>
<evidence type="ECO:0000313" key="3">
    <source>
        <dbReference type="EMBL" id="MDA7025961.1"/>
    </source>
</evidence>
<dbReference type="Gene3D" id="3.30.70.1880">
    <property type="entry name" value="Protein of unknown function DUF881"/>
    <property type="match status" value="1"/>
</dbReference>
<keyword evidence="2" id="KW-0472">Membrane</keyword>
<organism evidence="3 4">
    <name type="scientific">Bacillus changyiensis</name>
    <dbReference type="NCBI Taxonomy" id="3004103"/>
    <lineage>
        <taxon>Bacteria</taxon>
        <taxon>Bacillati</taxon>
        <taxon>Bacillota</taxon>
        <taxon>Bacilli</taxon>
        <taxon>Bacillales</taxon>
        <taxon>Bacillaceae</taxon>
        <taxon>Bacillus</taxon>
    </lineage>
</organism>
<dbReference type="Pfam" id="PF05949">
    <property type="entry name" value="DUF881"/>
    <property type="match status" value="1"/>
</dbReference>
<dbReference type="PANTHER" id="PTHR37313:SF2">
    <property type="entry name" value="UPF0749 PROTEIN YLXX"/>
    <property type="match status" value="1"/>
</dbReference>
<keyword evidence="2" id="KW-0812">Transmembrane</keyword>
<reference evidence="3 4" key="1">
    <citation type="submission" date="2023-01" db="EMBL/GenBank/DDBJ databases">
        <title>Bacillus changyiensis sp. nov., isolated from a coastal deposit.</title>
        <authorList>
            <person name="Xiao G."/>
            <person name="Lai Q."/>
            <person name="Hu Z."/>
            <person name="Shao Z."/>
        </authorList>
    </citation>
    <scope>NUCLEOTIDE SEQUENCE [LARGE SCALE GENOMIC DNA]</scope>
    <source>
        <strain evidence="3 4">CLL-7-23</strain>
    </source>
</reference>
<keyword evidence="2" id="KW-1133">Transmembrane helix</keyword>
<dbReference type="PANTHER" id="PTHR37313">
    <property type="entry name" value="UPF0749 PROTEIN RV1825"/>
    <property type="match status" value="1"/>
</dbReference>
<feature type="transmembrane region" description="Helical" evidence="2">
    <location>
        <begin position="12"/>
        <end position="32"/>
    </location>
</feature>
<dbReference type="EMBL" id="JAQKAB010000002">
    <property type="protein sequence ID" value="MDA7025961.1"/>
    <property type="molecule type" value="Genomic_DNA"/>
</dbReference>
<sequence>MKELITDVKKNNCFLSITVLMLIFGFMLSVQFNSLKKPKVRDTRDIWELREDLKAEQTKQLHLLAEIDKYEKMLVTYRETEGNSKIKGLNETLQNLKKQAGLTDIAGHGITIKISQLFSEELTGQSLENPPPDLLKKLINQLNMYGATEMSINDRRVIHTTVIRDINGITKIDGFPLDHYPITVKIIGENADKLYSGMIASNMQDLFAGENLDLHIERPKQQIKIKAYDGSIQVNPLKPIEKSKGENS</sequence>
<keyword evidence="4" id="KW-1185">Reference proteome</keyword>
<comment type="caution">
    <text evidence="3">The sequence shown here is derived from an EMBL/GenBank/DDBJ whole genome shotgun (WGS) entry which is preliminary data.</text>
</comment>
<proteinExistence type="inferred from homology"/>
<gene>
    <name evidence="3" type="ORF">PJ311_04955</name>
</gene>
<comment type="similarity">
    <text evidence="1">Belongs to the UPF0749 family.</text>
</comment>
<accession>A0ABT4X0Z0</accession>
<evidence type="ECO:0000256" key="2">
    <source>
        <dbReference type="SAM" id="Phobius"/>
    </source>
</evidence>
<dbReference type="InterPro" id="IPR010273">
    <property type="entry name" value="DUF881"/>
</dbReference>
<evidence type="ECO:0000313" key="4">
    <source>
        <dbReference type="Proteomes" id="UP001211894"/>
    </source>
</evidence>
<protein>
    <submittedName>
        <fullName evidence="3">DUF881 domain-containing protein</fullName>
    </submittedName>
</protein>
<dbReference type="Proteomes" id="UP001211894">
    <property type="component" value="Unassembled WGS sequence"/>
</dbReference>